<sequence>MSGYRDISASERYNEAKARFKTRPEETNACYKEHTLSLACLDEFYYSREKCDHYFQNYKNCKAFWSFVYSERRRKGITPYLPPVEERVKVKEEYLPYFKPP</sequence>
<name>A0A087USU6_STEMI</name>
<gene>
    <name evidence="6" type="ORF">X975_12454</name>
</gene>
<comment type="similarity">
    <text evidence="4">Belongs to the CHCHD7 family.</text>
</comment>
<dbReference type="AlphaFoldDB" id="A0A087USU6"/>
<feature type="non-terminal residue" evidence="6">
    <location>
        <position position="101"/>
    </location>
</feature>
<dbReference type="STRING" id="407821.A0A087USU6"/>
<dbReference type="OMA" id="QELSYKC"/>
<proteinExistence type="inferred from homology"/>
<protein>
    <recommendedName>
        <fullName evidence="5">Coiled-coil-helix-coiled-coil-helix domain-containing protein 7</fullName>
    </recommendedName>
</protein>
<evidence type="ECO:0000256" key="3">
    <source>
        <dbReference type="ARBA" id="ARBA00023157"/>
    </source>
</evidence>
<reference evidence="6 7" key="1">
    <citation type="submission" date="2013-11" db="EMBL/GenBank/DDBJ databases">
        <title>Genome sequencing of Stegodyphus mimosarum.</title>
        <authorList>
            <person name="Bechsgaard J."/>
        </authorList>
    </citation>
    <scope>NUCLEOTIDE SEQUENCE [LARGE SCALE GENOMIC DNA]</scope>
</reference>
<keyword evidence="3" id="KW-1015">Disulfide bond</keyword>
<dbReference type="SUPFAM" id="SSF47072">
    <property type="entry name" value="Cysteine alpha-hairpin motif"/>
    <property type="match status" value="1"/>
</dbReference>
<evidence type="ECO:0000313" key="6">
    <source>
        <dbReference type="EMBL" id="KFM80435.1"/>
    </source>
</evidence>
<dbReference type="Pfam" id="PF02297">
    <property type="entry name" value="COX6B"/>
    <property type="match status" value="1"/>
</dbReference>
<evidence type="ECO:0000256" key="1">
    <source>
        <dbReference type="ARBA" id="ARBA00004569"/>
    </source>
</evidence>
<dbReference type="OrthoDB" id="9971592at2759"/>
<organism evidence="6 7">
    <name type="scientific">Stegodyphus mimosarum</name>
    <name type="common">African social velvet spider</name>
    <dbReference type="NCBI Taxonomy" id="407821"/>
    <lineage>
        <taxon>Eukaryota</taxon>
        <taxon>Metazoa</taxon>
        <taxon>Ecdysozoa</taxon>
        <taxon>Arthropoda</taxon>
        <taxon>Chelicerata</taxon>
        <taxon>Arachnida</taxon>
        <taxon>Araneae</taxon>
        <taxon>Araneomorphae</taxon>
        <taxon>Entelegynae</taxon>
        <taxon>Eresoidea</taxon>
        <taxon>Eresidae</taxon>
        <taxon>Stegodyphus</taxon>
    </lineage>
</organism>
<dbReference type="GO" id="GO:0005758">
    <property type="term" value="C:mitochondrial intermembrane space"/>
    <property type="evidence" value="ECO:0007669"/>
    <property type="project" value="UniProtKB-SubCell"/>
</dbReference>
<dbReference type="EMBL" id="KK121416">
    <property type="protein sequence ID" value="KFM80435.1"/>
    <property type="molecule type" value="Genomic_DNA"/>
</dbReference>
<dbReference type="Proteomes" id="UP000054359">
    <property type="component" value="Unassembled WGS sequence"/>
</dbReference>
<dbReference type="PANTHER" id="PTHR46811:SF1">
    <property type="entry name" value="COILED-COIL-HELIX-COILED-COIL-HELIX DOMAIN-CONTAINING PROTEIN 7"/>
    <property type="match status" value="1"/>
</dbReference>
<dbReference type="PROSITE" id="PS51808">
    <property type="entry name" value="CHCH"/>
    <property type="match status" value="1"/>
</dbReference>
<accession>A0A087USU6</accession>
<dbReference type="InterPro" id="IPR051040">
    <property type="entry name" value="COX23"/>
</dbReference>
<dbReference type="GO" id="GO:0033108">
    <property type="term" value="P:mitochondrial respiratory chain complex assembly"/>
    <property type="evidence" value="ECO:0007669"/>
    <property type="project" value="TreeGrafter"/>
</dbReference>
<dbReference type="InterPro" id="IPR048280">
    <property type="entry name" value="COX6B-like"/>
</dbReference>
<evidence type="ECO:0000256" key="2">
    <source>
        <dbReference type="ARBA" id="ARBA00023128"/>
    </source>
</evidence>
<keyword evidence="7" id="KW-1185">Reference proteome</keyword>
<evidence type="ECO:0000256" key="4">
    <source>
        <dbReference type="ARBA" id="ARBA00038205"/>
    </source>
</evidence>
<dbReference type="InterPro" id="IPR009069">
    <property type="entry name" value="Cys_alpha_HP_mot_SF"/>
</dbReference>
<evidence type="ECO:0000313" key="7">
    <source>
        <dbReference type="Proteomes" id="UP000054359"/>
    </source>
</evidence>
<keyword evidence="2" id="KW-0496">Mitochondrion</keyword>
<evidence type="ECO:0000256" key="5">
    <source>
        <dbReference type="ARBA" id="ARBA00039509"/>
    </source>
</evidence>
<comment type="subcellular location">
    <subcellularLocation>
        <location evidence="1">Mitochondrion intermembrane space</location>
    </subcellularLocation>
</comment>
<dbReference type="PANTHER" id="PTHR46811">
    <property type="entry name" value="COILED-COIL-HELIX-COILED-COIL-HELIX DOMAIN-CONTAINING PROTEIN 7"/>
    <property type="match status" value="1"/>
</dbReference>